<dbReference type="OrthoDB" id="5808494at2"/>
<dbReference type="Proteomes" id="UP000053718">
    <property type="component" value="Unassembled WGS sequence"/>
</dbReference>
<name>A0A094J6J4_9GAMM</name>
<evidence type="ECO:0000313" key="2">
    <source>
        <dbReference type="Proteomes" id="UP000053718"/>
    </source>
</evidence>
<dbReference type="STRING" id="1517416.IDAT_10260"/>
<reference evidence="1 2" key="1">
    <citation type="submission" date="2014-06" db="EMBL/GenBank/DDBJ databases">
        <title>Draft genome sequence of Idiomarina sp. MCCC 1A10513.</title>
        <authorList>
            <person name="Du J."/>
            <person name="Lai Q."/>
            <person name="Shao Z."/>
        </authorList>
    </citation>
    <scope>NUCLEOTIDE SEQUENCE [LARGE SCALE GENOMIC DNA]</scope>
    <source>
        <strain evidence="1 2">MCCC 1A10513</strain>
    </source>
</reference>
<comment type="caution">
    <text evidence="1">The sequence shown here is derived from an EMBL/GenBank/DDBJ whole genome shotgun (WGS) entry which is preliminary data.</text>
</comment>
<evidence type="ECO:0000313" key="1">
    <source>
        <dbReference type="EMBL" id="KFZ28211.1"/>
    </source>
</evidence>
<dbReference type="EMBL" id="JPIN01000011">
    <property type="protein sequence ID" value="KFZ28211.1"/>
    <property type="molecule type" value="Genomic_DNA"/>
</dbReference>
<dbReference type="AlphaFoldDB" id="A0A094J6J4"/>
<protein>
    <submittedName>
        <fullName evidence="1">Uncharacterized protein</fullName>
    </submittedName>
</protein>
<proteinExistence type="predicted"/>
<sequence length="453" mass="52808">MKLNRDVLLQSMLKHQRVFLQLLDYMQQHETGYEVPETLYLQLYAKHISGDADENVASHLALDTLVANGVVVHNDRTTGMLSFERVVVDLFRFIDVKRQRELTRADFESMRSQFYAATLQVQASRFLSEDYHEAMQSMLQVLSEIHSKIRQNVAALEAQADDVAVRYQRMQEPGSAESMTVLYTQVSKLYDRYVLPCLEFINPSMQMQQTLTYSQCLDALMDYHAQHDATVIAQNLRYRRIAISSYYKDIQRVKQRVQHYFQILSSDRDNYLAIEAAFQLLQEELLPLRHGKRRYRFFDAASEFFAGFRSFTGIAHLRRGGAARINWPDQQQSGRVHEFLRSRSSGGEKAEEPLLQPVSAAPDLDLLRQKQIFSALISHQWPSQMDDVFRYLDSVLREVFDDYSLVDTLYGYDAFLALTEDREIVYTGARYRLTDNRYYFDYLIPAVKELAHV</sequence>
<accession>A0A094J6J4</accession>
<dbReference type="RefSeq" id="WP_034733346.1">
    <property type="nucleotide sequence ID" value="NZ_JPIN01000011.1"/>
</dbReference>
<gene>
    <name evidence="1" type="ORF">IDAT_10260</name>
</gene>
<dbReference type="eggNOG" id="ENOG502ZAB4">
    <property type="taxonomic scope" value="Bacteria"/>
</dbReference>
<organism evidence="1 2">
    <name type="scientific">Pseudidiomarina atlantica</name>
    <dbReference type="NCBI Taxonomy" id="1517416"/>
    <lineage>
        <taxon>Bacteria</taxon>
        <taxon>Pseudomonadati</taxon>
        <taxon>Pseudomonadota</taxon>
        <taxon>Gammaproteobacteria</taxon>
        <taxon>Alteromonadales</taxon>
        <taxon>Idiomarinaceae</taxon>
        <taxon>Pseudidiomarina</taxon>
    </lineage>
</organism>
<keyword evidence="2" id="KW-1185">Reference proteome</keyword>